<feature type="compositionally biased region" description="Low complexity" evidence="1">
    <location>
        <begin position="99"/>
        <end position="122"/>
    </location>
</feature>
<evidence type="ECO:0000256" key="1">
    <source>
        <dbReference type="SAM" id="MobiDB-lite"/>
    </source>
</evidence>
<evidence type="ECO:0000256" key="2">
    <source>
        <dbReference type="SAM" id="Phobius"/>
    </source>
</evidence>
<organism evidence="3 4">
    <name type="scientific">Corynebacterium segmentosum</name>
    <dbReference type="NCBI Taxonomy" id="43990"/>
    <lineage>
        <taxon>Bacteria</taxon>
        <taxon>Bacillati</taxon>
        <taxon>Actinomycetota</taxon>
        <taxon>Actinomycetes</taxon>
        <taxon>Mycobacteriales</taxon>
        <taxon>Corynebacteriaceae</taxon>
        <taxon>Corynebacterium</taxon>
    </lineage>
</organism>
<feature type="transmembrane region" description="Helical" evidence="2">
    <location>
        <begin position="12"/>
        <end position="35"/>
    </location>
</feature>
<keyword evidence="2" id="KW-0812">Transmembrane</keyword>
<protein>
    <submittedName>
        <fullName evidence="3">Hypothetical membrane protein</fullName>
    </submittedName>
</protein>
<feature type="region of interest" description="Disordered" evidence="1">
    <location>
        <begin position="82"/>
        <end position="172"/>
    </location>
</feature>
<feature type="compositionally biased region" description="Polar residues" evidence="1">
    <location>
        <begin position="88"/>
        <end position="98"/>
    </location>
</feature>
<keyword evidence="4" id="KW-1185">Reference proteome</keyword>
<evidence type="ECO:0000313" key="4">
    <source>
        <dbReference type="Proteomes" id="UP000280707"/>
    </source>
</evidence>
<dbReference type="EMBL" id="LR134408">
    <property type="protein sequence ID" value="VEH73525.1"/>
    <property type="molecule type" value="Genomic_DNA"/>
</dbReference>
<proteinExistence type="predicted"/>
<feature type="compositionally biased region" description="Basic and acidic residues" evidence="1">
    <location>
        <begin position="160"/>
        <end position="172"/>
    </location>
</feature>
<feature type="transmembrane region" description="Helical" evidence="2">
    <location>
        <begin position="47"/>
        <end position="65"/>
    </location>
</feature>
<keyword evidence="2" id="KW-1133">Transmembrane helix</keyword>
<gene>
    <name evidence="3" type="ORF">NCTC934_01832</name>
</gene>
<dbReference type="Proteomes" id="UP000280707">
    <property type="component" value="Chromosome"/>
</dbReference>
<accession>A0ABY6TF86</accession>
<reference evidence="3 4" key="1">
    <citation type="submission" date="2018-12" db="EMBL/GenBank/DDBJ databases">
        <authorList>
            <consortium name="Pathogen Informatics"/>
        </authorList>
    </citation>
    <scope>NUCLEOTIDE SEQUENCE [LARGE SCALE GENOMIC DNA]</scope>
    <source>
        <strain evidence="3 4">NCTC934</strain>
    </source>
</reference>
<sequence>MHEDQKKRRVKVRWWHIALVIFFVVLFLFLAYWQWTRFRSGSGTFQNLGYAFQWPLFAVFVVYAYRTTLRYENERLAAENEAREMDSLQASKNASENVGSESGSIGGDSAAGSEAGSSMGRGSAEKTAIDEDFLPQRPQLNVEEFNALNQPRRRRGSPAEGRDEGPTDKRRK</sequence>
<name>A0ABY6TF86_9CORY</name>
<evidence type="ECO:0000313" key="3">
    <source>
        <dbReference type="EMBL" id="VEH73525.1"/>
    </source>
</evidence>
<keyword evidence="2" id="KW-0472">Membrane</keyword>
<dbReference type="RefSeq" id="WP_126319691.1">
    <property type="nucleotide sequence ID" value="NZ_LR134408.1"/>
</dbReference>